<evidence type="ECO:0000256" key="1">
    <source>
        <dbReference type="ARBA" id="ARBA00010609"/>
    </source>
</evidence>
<dbReference type="GO" id="GO:0016491">
    <property type="term" value="F:oxidoreductase activity"/>
    <property type="evidence" value="ECO:0007669"/>
    <property type="project" value="UniProtKB-KW"/>
</dbReference>
<protein>
    <submittedName>
        <fullName evidence="7">Ferro-O2-oxidoreductase</fullName>
    </submittedName>
</protein>
<dbReference type="Pfam" id="PF07732">
    <property type="entry name" value="Cu-oxidase_3"/>
    <property type="match status" value="1"/>
</dbReference>
<comment type="caution">
    <text evidence="7">The sequence shown here is derived from an EMBL/GenBank/DDBJ whole genome shotgun (WGS) entry which is preliminary data.</text>
</comment>
<gene>
    <name evidence="7" type="ORF">ISF_08839</name>
</gene>
<dbReference type="PANTHER" id="PTHR11709">
    <property type="entry name" value="MULTI-COPPER OXIDASE"/>
    <property type="match status" value="1"/>
</dbReference>
<dbReference type="Proteomes" id="UP000076744">
    <property type="component" value="Unassembled WGS sequence"/>
</dbReference>
<dbReference type="STRING" id="1081104.A0A162K4U5"/>
<comment type="similarity">
    <text evidence="1">Belongs to the multicopper oxidase family.</text>
</comment>
<name>A0A162K4U5_CORFA</name>
<organism evidence="7 8">
    <name type="scientific">Cordyceps fumosorosea (strain ARSEF 2679)</name>
    <name type="common">Isaria fumosorosea</name>
    <dbReference type="NCBI Taxonomy" id="1081104"/>
    <lineage>
        <taxon>Eukaryota</taxon>
        <taxon>Fungi</taxon>
        <taxon>Dikarya</taxon>
        <taxon>Ascomycota</taxon>
        <taxon>Pezizomycotina</taxon>
        <taxon>Sordariomycetes</taxon>
        <taxon>Hypocreomycetidae</taxon>
        <taxon>Hypocreales</taxon>
        <taxon>Cordycipitaceae</taxon>
        <taxon>Cordyceps</taxon>
    </lineage>
</organism>
<evidence type="ECO:0000313" key="7">
    <source>
        <dbReference type="EMBL" id="OAA53358.1"/>
    </source>
</evidence>
<dbReference type="PANTHER" id="PTHR11709:SF394">
    <property type="entry name" value="FI03373P-RELATED"/>
    <property type="match status" value="1"/>
</dbReference>
<dbReference type="SUPFAM" id="SSF49503">
    <property type="entry name" value="Cupredoxins"/>
    <property type="match status" value="1"/>
</dbReference>
<keyword evidence="5" id="KW-0812">Transmembrane</keyword>
<keyword evidence="8" id="KW-1185">Reference proteome</keyword>
<dbReference type="Gene3D" id="2.60.40.420">
    <property type="entry name" value="Cupredoxins - blue copper proteins"/>
    <property type="match status" value="1"/>
</dbReference>
<dbReference type="InterPro" id="IPR045087">
    <property type="entry name" value="Cu-oxidase_fam"/>
</dbReference>
<evidence type="ECO:0000256" key="5">
    <source>
        <dbReference type="SAM" id="Phobius"/>
    </source>
</evidence>
<keyword evidence="5" id="KW-1133">Transmembrane helix</keyword>
<keyword evidence="3" id="KW-0560">Oxidoreductase</keyword>
<dbReference type="InterPro" id="IPR011707">
    <property type="entry name" value="Cu-oxidase-like_N"/>
</dbReference>
<feature type="transmembrane region" description="Helical" evidence="5">
    <location>
        <begin position="21"/>
        <end position="42"/>
    </location>
</feature>
<dbReference type="OrthoDB" id="2121828at2759"/>
<reference evidence="7 8" key="1">
    <citation type="journal article" date="2016" name="Genome Biol. Evol.">
        <title>Divergent and convergent evolution of fungal pathogenicity.</title>
        <authorList>
            <person name="Shang Y."/>
            <person name="Xiao G."/>
            <person name="Zheng P."/>
            <person name="Cen K."/>
            <person name="Zhan S."/>
            <person name="Wang C."/>
        </authorList>
    </citation>
    <scope>NUCLEOTIDE SEQUENCE [LARGE SCALE GENOMIC DNA]</scope>
    <source>
        <strain evidence="7 8">ARSEF 2679</strain>
    </source>
</reference>
<dbReference type="AlphaFoldDB" id="A0A162K4U5"/>
<evidence type="ECO:0000313" key="8">
    <source>
        <dbReference type="Proteomes" id="UP000076744"/>
    </source>
</evidence>
<evidence type="ECO:0000256" key="3">
    <source>
        <dbReference type="ARBA" id="ARBA00023002"/>
    </source>
</evidence>
<dbReference type="InterPro" id="IPR008972">
    <property type="entry name" value="Cupredoxin"/>
</dbReference>
<feature type="domain" description="Plastocyanin-like" evidence="6">
    <location>
        <begin position="95"/>
        <end position="156"/>
    </location>
</feature>
<evidence type="ECO:0000256" key="4">
    <source>
        <dbReference type="ARBA" id="ARBA00023008"/>
    </source>
</evidence>
<evidence type="ECO:0000259" key="6">
    <source>
        <dbReference type="Pfam" id="PF07732"/>
    </source>
</evidence>
<keyword evidence="4" id="KW-0186">Copper</keyword>
<proteinExistence type="inferred from homology"/>
<dbReference type="RefSeq" id="XP_018700402.1">
    <property type="nucleotide sequence ID" value="XM_018852442.1"/>
</dbReference>
<keyword evidence="2" id="KW-0479">Metal-binding</keyword>
<accession>A0A162K4U5</accession>
<evidence type="ECO:0000256" key="2">
    <source>
        <dbReference type="ARBA" id="ARBA00022723"/>
    </source>
</evidence>
<dbReference type="EMBL" id="AZHB01000036">
    <property type="protein sequence ID" value="OAA53358.1"/>
    <property type="molecule type" value="Genomic_DNA"/>
</dbReference>
<dbReference type="GeneID" id="30025131"/>
<dbReference type="GO" id="GO:0005507">
    <property type="term" value="F:copper ion binding"/>
    <property type="evidence" value="ECO:0007669"/>
    <property type="project" value="InterPro"/>
</dbReference>
<keyword evidence="5" id="KW-0472">Membrane</keyword>
<sequence length="157" mass="17773">MDTPLNTGRLRQSKPRRRLPLCGGLALLLATATLYLVVVLRYSQATVRPLSWLLPPHEIVDSIDATPSDKHDRFALHPELHVSRPPRTLKLDWSITRQQHRPDGVLRDVYFINGQFPGPTIEARSGDELQITVTNNIFNDTDAGIAMHWHGLRMKGK</sequence>